<evidence type="ECO:0008006" key="3">
    <source>
        <dbReference type="Google" id="ProtNLM"/>
    </source>
</evidence>
<dbReference type="EMBL" id="NJIH01000009">
    <property type="protein sequence ID" value="OWT57462.1"/>
    <property type="molecule type" value="Genomic_DNA"/>
</dbReference>
<evidence type="ECO:0000313" key="2">
    <source>
        <dbReference type="Proteomes" id="UP000214603"/>
    </source>
</evidence>
<dbReference type="AlphaFoldDB" id="A0A225M9R6"/>
<proteinExistence type="predicted"/>
<organism evidence="1 2">
    <name type="scientific">Candidimonas nitroreducens</name>
    <dbReference type="NCBI Taxonomy" id="683354"/>
    <lineage>
        <taxon>Bacteria</taxon>
        <taxon>Pseudomonadati</taxon>
        <taxon>Pseudomonadota</taxon>
        <taxon>Betaproteobacteria</taxon>
        <taxon>Burkholderiales</taxon>
        <taxon>Alcaligenaceae</taxon>
        <taxon>Candidimonas</taxon>
    </lineage>
</organism>
<dbReference type="Proteomes" id="UP000214603">
    <property type="component" value="Unassembled WGS sequence"/>
</dbReference>
<keyword evidence="2" id="KW-1185">Reference proteome</keyword>
<comment type="caution">
    <text evidence="1">The sequence shown here is derived from an EMBL/GenBank/DDBJ whole genome shotgun (WGS) entry which is preliminary data.</text>
</comment>
<gene>
    <name evidence="1" type="ORF">CEY11_16270</name>
</gene>
<name>A0A225M9R6_9BURK</name>
<accession>A0A225M9R6</accession>
<reference evidence="2" key="1">
    <citation type="submission" date="2017-06" db="EMBL/GenBank/DDBJ databases">
        <title>Herbaspirillum phytohormonus sp. nov., isolated from the root nodule of Robinia pseudoacacia in lead-zinc mine.</title>
        <authorList>
            <person name="Fan M."/>
            <person name="Lin Y."/>
        </authorList>
    </citation>
    <scope>NUCLEOTIDE SEQUENCE [LARGE SCALE GENOMIC DNA]</scope>
    <source>
        <strain evidence="2">SC-089</strain>
    </source>
</reference>
<protein>
    <recommendedName>
        <fullName evidence="3">PIN domain-containing protein</fullName>
    </recommendedName>
</protein>
<sequence length="83" mass="9297">MPAARQYGLRAGLLDAVRGQRLIQRRRIRARLEARLELVRTSGCSAYNCELAATVEEHRTELMTMDAKTLKAFPKIALPMVAA</sequence>
<evidence type="ECO:0000313" key="1">
    <source>
        <dbReference type="EMBL" id="OWT57462.1"/>
    </source>
</evidence>